<dbReference type="AlphaFoldDB" id="A0A7W8NHX7"/>
<sequence>MFESLGIDRYGLRVFNAKEATIVIYGLKDMGIEIIGVDAFRITPNTTQPIMEHDLDLSFQRGNSWEIAHEYVASKENLGLYFEFVLAD</sequence>
<dbReference type="Proteomes" id="UP000552709">
    <property type="component" value="Unassembled WGS sequence"/>
</dbReference>
<reference evidence="1 2" key="1">
    <citation type="submission" date="2020-08" db="EMBL/GenBank/DDBJ databases">
        <title>Genomic Encyclopedia of Type Strains, Phase IV (KMG-IV): sequencing the most valuable type-strain genomes for metagenomic binning, comparative biology and taxonomic classification.</title>
        <authorList>
            <person name="Goeker M."/>
        </authorList>
    </citation>
    <scope>NUCLEOTIDE SEQUENCE [LARGE SCALE GENOMIC DNA]</scope>
    <source>
        <strain evidence="1 2">DSM 27939</strain>
    </source>
</reference>
<name>A0A7W8NHX7_9DEIO</name>
<comment type="caution">
    <text evidence="1">The sequence shown here is derived from an EMBL/GenBank/DDBJ whole genome shotgun (WGS) entry which is preliminary data.</text>
</comment>
<proteinExistence type="predicted"/>
<dbReference type="RefSeq" id="WP_184138325.1">
    <property type="nucleotide sequence ID" value="NZ_JACHFL010000038.1"/>
</dbReference>
<protein>
    <submittedName>
        <fullName evidence="1">Uncharacterized protein</fullName>
    </submittedName>
</protein>
<organism evidence="1 2">
    <name type="scientific">Deinococcus humi</name>
    <dbReference type="NCBI Taxonomy" id="662880"/>
    <lineage>
        <taxon>Bacteria</taxon>
        <taxon>Thermotogati</taxon>
        <taxon>Deinococcota</taxon>
        <taxon>Deinococci</taxon>
        <taxon>Deinococcales</taxon>
        <taxon>Deinococcaceae</taxon>
        <taxon>Deinococcus</taxon>
    </lineage>
</organism>
<gene>
    <name evidence="1" type="ORF">HNQ08_005489</name>
</gene>
<accession>A0A7W8NHX7</accession>
<keyword evidence="2" id="KW-1185">Reference proteome</keyword>
<dbReference type="EMBL" id="JACHFL010000038">
    <property type="protein sequence ID" value="MBB5366360.1"/>
    <property type="molecule type" value="Genomic_DNA"/>
</dbReference>
<evidence type="ECO:0000313" key="1">
    <source>
        <dbReference type="EMBL" id="MBB5366360.1"/>
    </source>
</evidence>
<evidence type="ECO:0000313" key="2">
    <source>
        <dbReference type="Proteomes" id="UP000552709"/>
    </source>
</evidence>